<proteinExistence type="predicted"/>
<dbReference type="EMBL" id="RWIT01000002">
    <property type="protein sequence ID" value="RSK50079.1"/>
    <property type="molecule type" value="Genomic_DNA"/>
</dbReference>
<organism evidence="1 2">
    <name type="scientific">Hymenobacter rigui</name>
    <dbReference type="NCBI Taxonomy" id="334424"/>
    <lineage>
        <taxon>Bacteria</taxon>
        <taxon>Pseudomonadati</taxon>
        <taxon>Bacteroidota</taxon>
        <taxon>Cytophagia</taxon>
        <taxon>Cytophagales</taxon>
        <taxon>Hymenobacteraceae</taxon>
        <taxon>Hymenobacter</taxon>
    </lineage>
</organism>
<dbReference type="OrthoDB" id="9871905at2"/>
<protein>
    <submittedName>
        <fullName evidence="1">Uncharacterized protein</fullName>
    </submittedName>
</protein>
<evidence type="ECO:0000313" key="2">
    <source>
        <dbReference type="Proteomes" id="UP000273500"/>
    </source>
</evidence>
<sequence>MTAADALASLGITPDVPGPFTYDELLQAAEAALALPVEEYSPESITREQLKGHAFLMGPASFNTAPIAESAPSWPIFINRSPSEGHPPF</sequence>
<gene>
    <name evidence="1" type="ORF">EI291_05360</name>
</gene>
<reference evidence="1 2" key="1">
    <citation type="submission" date="2018-12" db="EMBL/GenBank/DDBJ databases">
        <authorList>
            <person name="Feng G."/>
            <person name="Zhu H."/>
        </authorList>
    </citation>
    <scope>NUCLEOTIDE SEQUENCE [LARGE SCALE GENOMIC DNA]</scope>
    <source>
        <strain evidence="1 2">KCTC 12533</strain>
    </source>
</reference>
<evidence type="ECO:0000313" key="1">
    <source>
        <dbReference type="EMBL" id="RSK50079.1"/>
    </source>
</evidence>
<dbReference type="AlphaFoldDB" id="A0A3R9P6V7"/>
<accession>A0A3R9P6V7</accession>
<name>A0A3R9P6V7_9BACT</name>
<comment type="caution">
    <text evidence="1">The sequence shown here is derived from an EMBL/GenBank/DDBJ whole genome shotgun (WGS) entry which is preliminary data.</text>
</comment>
<dbReference type="RefSeq" id="WP_125418777.1">
    <property type="nucleotide sequence ID" value="NZ_RWIT01000002.1"/>
</dbReference>
<keyword evidence="2" id="KW-1185">Reference proteome</keyword>
<dbReference type="Proteomes" id="UP000273500">
    <property type="component" value="Unassembled WGS sequence"/>
</dbReference>